<dbReference type="PANTHER" id="PTHR43776">
    <property type="entry name" value="TRANSPORT ATP-BINDING PROTEIN"/>
    <property type="match status" value="1"/>
</dbReference>
<dbReference type="PANTHER" id="PTHR43776:SF7">
    <property type="entry name" value="D,D-DIPEPTIDE TRANSPORT ATP-BINDING PROTEIN DDPF-RELATED"/>
    <property type="match status" value="1"/>
</dbReference>
<protein>
    <submittedName>
        <fullName evidence="7">ATP-binding cassette domain-containing protein</fullName>
    </submittedName>
</protein>
<dbReference type="InterPro" id="IPR013563">
    <property type="entry name" value="Oligopep_ABC_C"/>
</dbReference>
<dbReference type="EMBL" id="VZZK01000009">
    <property type="protein sequence ID" value="KAB1079310.1"/>
    <property type="molecule type" value="Genomic_DNA"/>
</dbReference>
<evidence type="ECO:0000259" key="6">
    <source>
        <dbReference type="PROSITE" id="PS50893"/>
    </source>
</evidence>
<dbReference type="SUPFAM" id="SSF52540">
    <property type="entry name" value="P-loop containing nucleoside triphosphate hydrolases"/>
    <property type="match status" value="1"/>
</dbReference>
<proteinExistence type="inferred from homology"/>
<dbReference type="PROSITE" id="PS50893">
    <property type="entry name" value="ABC_TRANSPORTER_2"/>
    <property type="match status" value="1"/>
</dbReference>
<comment type="subcellular location">
    <subcellularLocation>
        <location evidence="1">Cell inner membrane</location>
        <topology evidence="1">Peripheral membrane protein</topology>
    </subcellularLocation>
</comment>
<keyword evidence="8" id="KW-1185">Reference proteome</keyword>
<keyword evidence="3" id="KW-0813">Transport</keyword>
<gene>
    <name evidence="7" type="ORF">F6X53_10885</name>
</gene>
<evidence type="ECO:0000256" key="4">
    <source>
        <dbReference type="ARBA" id="ARBA00022741"/>
    </source>
</evidence>
<dbReference type="InterPro" id="IPR017871">
    <property type="entry name" value="ABC_transporter-like_CS"/>
</dbReference>
<dbReference type="Pfam" id="PF00005">
    <property type="entry name" value="ABC_tran"/>
    <property type="match status" value="1"/>
</dbReference>
<keyword evidence="5 7" id="KW-0067">ATP-binding</keyword>
<dbReference type="OrthoDB" id="7328866at2"/>
<dbReference type="NCBIfam" id="TIGR01727">
    <property type="entry name" value="oligo_HPY"/>
    <property type="match status" value="1"/>
</dbReference>
<evidence type="ECO:0000256" key="3">
    <source>
        <dbReference type="ARBA" id="ARBA00022448"/>
    </source>
</evidence>
<dbReference type="CDD" id="cd03257">
    <property type="entry name" value="ABC_NikE_OppD_transporters"/>
    <property type="match status" value="1"/>
</dbReference>
<dbReference type="GO" id="GO:0015833">
    <property type="term" value="P:peptide transport"/>
    <property type="evidence" value="ECO:0007669"/>
    <property type="project" value="InterPro"/>
</dbReference>
<dbReference type="Proteomes" id="UP000474159">
    <property type="component" value="Unassembled WGS sequence"/>
</dbReference>
<dbReference type="AlphaFoldDB" id="A0A6L3T0M7"/>
<dbReference type="InterPro" id="IPR003439">
    <property type="entry name" value="ABC_transporter-like_ATP-bd"/>
</dbReference>
<dbReference type="InterPro" id="IPR003593">
    <property type="entry name" value="AAA+_ATPase"/>
</dbReference>
<dbReference type="InterPro" id="IPR027417">
    <property type="entry name" value="P-loop_NTPase"/>
</dbReference>
<feature type="domain" description="ABC transporter" evidence="6">
    <location>
        <begin position="20"/>
        <end position="263"/>
    </location>
</feature>
<dbReference type="GO" id="GO:0005886">
    <property type="term" value="C:plasma membrane"/>
    <property type="evidence" value="ECO:0007669"/>
    <property type="project" value="UniProtKB-SubCell"/>
</dbReference>
<evidence type="ECO:0000313" key="8">
    <source>
        <dbReference type="Proteomes" id="UP000474159"/>
    </source>
</evidence>
<dbReference type="PROSITE" id="PS00211">
    <property type="entry name" value="ABC_TRANSPORTER_1"/>
    <property type="match status" value="1"/>
</dbReference>
<organism evidence="7 8">
    <name type="scientific">Methylobacterium soli</name>
    <dbReference type="NCBI Taxonomy" id="553447"/>
    <lineage>
        <taxon>Bacteria</taxon>
        <taxon>Pseudomonadati</taxon>
        <taxon>Pseudomonadota</taxon>
        <taxon>Alphaproteobacteria</taxon>
        <taxon>Hyphomicrobiales</taxon>
        <taxon>Methylobacteriaceae</taxon>
        <taxon>Methylobacterium</taxon>
    </lineage>
</organism>
<dbReference type="GO" id="GO:0055085">
    <property type="term" value="P:transmembrane transport"/>
    <property type="evidence" value="ECO:0007669"/>
    <property type="project" value="UniProtKB-ARBA"/>
</dbReference>
<evidence type="ECO:0000313" key="7">
    <source>
        <dbReference type="EMBL" id="KAB1079310.1"/>
    </source>
</evidence>
<accession>A0A6L3T0M7</accession>
<evidence type="ECO:0000256" key="1">
    <source>
        <dbReference type="ARBA" id="ARBA00004417"/>
    </source>
</evidence>
<sequence>MLQSNPLYRSTPELKAKPLLAVEDLAVHYRTARGTSRAVDGISLEIHQSETLGLVGESGCGKSTLGRAILRLVEPSRGSIRLDGRELVGLSQTALRGERRRLQMVFQDSGAALDPRWTVGQLIEEPLRVHGIGSLAERRARVARLLADVGLPADAAARYPHAFSGGQRQRIGLARAIALEPDLVVCDEPVSALDVSIQAQILNLLHDLQARRGVAFLFISHDLSVVEHVSDRVAVMYLGRIVEIAAREALWRAPAHPYTRKLLAAVPSLERRGRRAGRGIDHHDTLPSPYSPPSGCHFHPRCPMAVERCRAEVPSLRVTSGAGHRVACHLA</sequence>
<dbReference type="FunFam" id="3.40.50.300:FF:000016">
    <property type="entry name" value="Oligopeptide ABC transporter ATP-binding component"/>
    <property type="match status" value="1"/>
</dbReference>
<dbReference type="SMART" id="SM00382">
    <property type="entry name" value="AAA"/>
    <property type="match status" value="1"/>
</dbReference>
<keyword evidence="4" id="KW-0547">Nucleotide-binding</keyword>
<evidence type="ECO:0000256" key="2">
    <source>
        <dbReference type="ARBA" id="ARBA00005417"/>
    </source>
</evidence>
<dbReference type="InterPro" id="IPR050319">
    <property type="entry name" value="ABC_transp_ATP-bind"/>
</dbReference>
<dbReference type="Gene3D" id="3.40.50.300">
    <property type="entry name" value="P-loop containing nucleotide triphosphate hydrolases"/>
    <property type="match status" value="1"/>
</dbReference>
<name>A0A6L3T0M7_9HYPH</name>
<dbReference type="RefSeq" id="WP_151000045.1">
    <property type="nucleotide sequence ID" value="NZ_BPQY01000229.1"/>
</dbReference>
<comment type="caution">
    <text evidence="7">The sequence shown here is derived from an EMBL/GenBank/DDBJ whole genome shotgun (WGS) entry which is preliminary data.</text>
</comment>
<dbReference type="GO" id="GO:0016887">
    <property type="term" value="F:ATP hydrolysis activity"/>
    <property type="evidence" value="ECO:0007669"/>
    <property type="project" value="InterPro"/>
</dbReference>
<comment type="similarity">
    <text evidence="2">Belongs to the ABC transporter superfamily.</text>
</comment>
<evidence type="ECO:0000256" key="5">
    <source>
        <dbReference type="ARBA" id="ARBA00022840"/>
    </source>
</evidence>
<reference evidence="7 8" key="1">
    <citation type="submission" date="2019-09" db="EMBL/GenBank/DDBJ databases">
        <title>YIM 48816 draft genome.</title>
        <authorList>
            <person name="Jiang L."/>
        </authorList>
    </citation>
    <scope>NUCLEOTIDE SEQUENCE [LARGE SCALE GENOMIC DNA]</scope>
    <source>
        <strain evidence="7 8">YIM 48816</strain>
    </source>
</reference>
<dbReference type="GO" id="GO:0005524">
    <property type="term" value="F:ATP binding"/>
    <property type="evidence" value="ECO:0007669"/>
    <property type="project" value="UniProtKB-KW"/>
</dbReference>
<dbReference type="Pfam" id="PF08352">
    <property type="entry name" value="oligo_HPY"/>
    <property type="match status" value="1"/>
</dbReference>